<dbReference type="Proteomes" id="UP000789396">
    <property type="component" value="Unassembled WGS sequence"/>
</dbReference>
<evidence type="ECO:0000313" key="3">
    <source>
        <dbReference type="Proteomes" id="UP000789396"/>
    </source>
</evidence>
<sequence>MSIHDSYQLSSYNSDTLSWPNEDKLNESNELNELNTSNISENVYNLDSESGLSSPDQPPSSGVTVTNSLEKECSNDYELSTETGNLKAHLRQIHIILPSEENNQNQSTK</sequence>
<dbReference type="OrthoDB" id="2438552at2759"/>
<feature type="compositionally biased region" description="Polar residues" evidence="1">
    <location>
        <begin position="43"/>
        <end position="66"/>
    </location>
</feature>
<proteinExistence type="predicted"/>
<feature type="compositionally biased region" description="Low complexity" evidence="1">
    <location>
        <begin position="28"/>
        <end position="42"/>
    </location>
</feature>
<evidence type="ECO:0000256" key="1">
    <source>
        <dbReference type="SAM" id="MobiDB-lite"/>
    </source>
</evidence>
<reference evidence="2" key="1">
    <citation type="submission" date="2021-06" db="EMBL/GenBank/DDBJ databases">
        <authorList>
            <person name="Kallberg Y."/>
            <person name="Tangrot J."/>
            <person name="Rosling A."/>
        </authorList>
    </citation>
    <scope>NUCLEOTIDE SEQUENCE</scope>
    <source>
        <strain evidence="2">IN212</strain>
    </source>
</reference>
<organism evidence="2 3">
    <name type="scientific">Racocetra fulgida</name>
    <dbReference type="NCBI Taxonomy" id="60492"/>
    <lineage>
        <taxon>Eukaryota</taxon>
        <taxon>Fungi</taxon>
        <taxon>Fungi incertae sedis</taxon>
        <taxon>Mucoromycota</taxon>
        <taxon>Glomeromycotina</taxon>
        <taxon>Glomeromycetes</taxon>
        <taxon>Diversisporales</taxon>
        <taxon>Gigasporaceae</taxon>
        <taxon>Racocetra</taxon>
    </lineage>
</organism>
<dbReference type="AlphaFoldDB" id="A0A9N9D4L4"/>
<protein>
    <submittedName>
        <fullName evidence="2">3414_t:CDS:1</fullName>
    </submittedName>
</protein>
<dbReference type="EMBL" id="CAJVPZ010010961">
    <property type="protein sequence ID" value="CAG8625085.1"/>
    <property type="molecule type" value="Genomic_DNA"/>
</dbReference>
<gene>
    <name evidence="2" type="ORF">RFULGI_LOCUS7505</name>
</gene>
<comment type="caution">
    <text evidence="2">The sequence shown here is derived from an EMBL/GenBank/DDBJ whole genome shotgun (WGS) entry which is preliminary data.</text>
</comment>
<accession>A0A9N9D4L4</accession>
<keyword evidence="3" id="KW-1185">Reference proteome</keyword>
<feature type="region of interest" description="Disordered" evidence="1">
    <location>
        <begin position="1"/>
        <end position="66"/>
    </location>
</feature>
<evidence type="ECO:0000313" key="2">
    <source>
        <dbReference type="EMBL" id="CAG8625085.1"/>
    </source>
</evidence>
<feature type="compositionally biased region" description="Polar residues" evidence="1">
    <location>
        <begin position="1"/>
        <end position="19"/>
    </location>
</feature>
<name>A0A9N9D4L4_9GLOM</name>